<evidence type="ECO:0000313" key="2">
    <source>
        <dbReference type="EMBL" id="KAK0432542.1"/>
    </source>
</evidence>
<dbReference type="GeneID" id="85362394"/>
<organism evidence="2 3">
    <name type="scientific">Armillaria tabescens</name>
    <name type="common">Ringless honey mushroom</name>
    <name type="synonym">Agaricus tabescens</name>
    <dbReference type="NCBI Taxonomy" id="1929756"/>
    <lineage>
        <taxon>Eukaryota</taxon>
        <taxon>Fungi</taxon>
        <taxon>Dikarya</taxon>
        <taxon>Basidiomycota</taxon>
        <taxon>Agaricomycotina</taxon>
        <taxon>Agaricomycetes</taxon>
        <taxon>Agaricomycetidae</taxon>
        <taxon>Agaricales</taxon>
        <taxon>Marasmiineae</taxon>
        <taxon>Physalacriaceae</taxon>
        <taxon>Desarmillaria</taxon>
    </lineage>
</organism>
<evidence type="ECO:0000313" key="3">
    <source>
        <dbReference type="Proteomes" id="UP001175211"/>
    </source>
</evidence>
<sequence length="305" mass="34924">MNALDFSGYKLDFRPLGQRTHLLCVLVTKSRMRDIEFIIDAANEKRRIPDQQPEVYRPSLATSQPVSYSQSWTFRYEIRASSPRAVLVVYKDCASLLPCHNRIRYRRKRFLLDEEWIVPNLLSRGACVCAGCDDLVAFRERDYDVDAWVRHRDRCSGIEKRMMAAVVKDLNVPRSPGERGPGEIKGTSLRAVRDFEDDEQWEPFGGGSSDEGADDENDENEHEHEEYEDEEDEEDEDEEDEDEDEDEGDEGEHDEEDDNDEDQDCRDGCPGADSSREGPFVVVIQTRSFLGGSLFSIMCPCLSDS</sequence>
<gene>
    <name evidence="2" type="ORF">EV420DRAFT_1655513</name>
</gene>
<keyword evidence="3" id="KW-1185">Reference proteome</keyword>
<name>A0AA39MFP1_ARMTA</name>
<comment type="caution">
    <text evidence="2">The sequence shown here is derived from an EMBL/GenBank/DDBJ whole genome shotgun (WGS) entry which is preliminary data.</text>
</comment>
<reference evidence="2" key="1">
    <citation type="submission" date="2023-06" db="EMBL/GenBank/DDBJ databases">
        <authorList>
            <consortium name="Lawrence Berkeley National Laboratory"/>
            <person name="Ahrendt S."/>
            <person name="Sahu N."/>
            <person name="Indic B."/>
            <person name="Wong-Bajracharya J."/>
            <person name="Merenyi Z."/>
            <person name="Ke H.-M."/>
            <person name="Monk M."/>
            <person name="Kocsube S."/>
            <person name="Drula E."/>
            <person name="Lipzen A."/>
            <person name="Balint B."/>
            <person name="Henrissat B."/>
            <person name="Andreopoulos B."/>
            <person name="Martin F.M."/>
            <person name="Harder C.B."/>
            <person name="Rigling D."/>
            <person name="Ford K.L."/>
            <person name="Foster G.D."/>
            <person name="Pangilinan J."/>
            <person name="Papanicolaou A."/>
            <person name="Barry K."/>
            <person name="LaButti K."/>
            <person name="Viragh M."/>
            <person name="Koriabine M."/>
            <person name="Yan M."/>
            <person name="Riley R."/>
            <person name="Champramary S."/>
            <person name="Plett K.L."/>
            <person name="Tsai I.J."/>
            <person name="Slot J."/>
            <person name="Sipos G."/>
            <person name="Plett J."/>
            <person name="Nagy L.G."/>
            <person name="Grigoriev I.V."/>
        </authorList>
    </citation>
    <scope>NUCLEOTIDE SEQUENCE</scope>
    <source>
        <strain evidence="2">CCBAS 213</strain>
    </source>
</reference>
<protein>
    <submittedName>
        <fullName evidence="2">Uncharacterized protein</fullName>
    </submittedName>
</protein>
<accession>A0AA39MFP1</accession>
<dbReference type="RefSeq" id="XP_060321385.1">
    <property type="nucleotide sequence ID" value="XM_060478846.1"/>
</dbReference>
<feature type="region of interest" description="Disordered" evidence="1">
    <location>
        <begin position="172"/>
        <end position="280"/>
    </location>
</feature>
<dbReference type="EMBL" id="JAUEPS010000293">
    <property type="protein sequence ID" value="KAK0432542.1"/>
    <property type="molecule type" value="Genomic_DNA"/>
</dbReference>
<evidence type="ECO:0000256" key="1">
    <source>
        <dbReference type="SAM" id="MobiDB-lite"/>
    </source>
</evidence>
<dbReference type="AlphaFoldDB" id="A0AA39MFP1"/>
<proteinExistence type="predicted"/>
<dbReference type="Proteomes" id="UP001175211">
    <property type="component" value="Unassembled WGS sequence"/>
</dbReference>
<feature type="compositionally biased region" description="Acidic residues" evidence="1">
    <location>
        <begin position="211"/>
        <end position="264"/>
    </location>
</feature>